<dbReference type="SUPFAM" id="SSF46785">
    <property type="entry name" value="Winged helix' DNA-binding domain"/>
    <property type="match status" value="1"/>
</dbReference>
<feature type="domain" description="PCI" evidence="8">
    <location>
        <begin position="211"/>
        <end position="376"/>
    </location>
</feature>
<dbReference type="AlphaFoldDB" id="A0A9P0MM45"/>
<comment type="similarity">
    <text evidence="3">Belongs to the CSN3 family.</text>
</comment>
<evidence type="ECO:0000256" key="3">
    <source>
        <dbReference type="ARBA" id="ARBA00007084"/>
    </source>
</evidence>
<evidence type="ECO:0000256" key="1">
    <source>
        <dbReference type="ARBA" id="ARBA00004123"/>
    </source>
</evidence>
<accession>A0A9P0MM45</accession>
<evidence type="ECO:0000259" key="8">
    <source>
        <dbReference type="PROSITE" id="PS50250"/>
    </source>
</evidence>
<evidence type="ECO:0000256" key="5">
    <source>
        <dbReference type="ARBA" id="ARBA00022490"/>
    </source>
</evidence>
<dbReference type="FunFam" id="1.10.10.10:FF:000354">
    <property type="entry name" value="COP9 signalosome complex subunit 3"/>
    <property type="match status" value="1"/>
</dbReference>
<gene>
    <name evidence="9" type="ORF">NEZAVI_LOCUS7973</name>
</gene>
<keyword evidence="10" id="KW-1185">Reference proteome</keyword>
<dbReference type="Gene3D" id="1.25.40.570">
    <property type="match status" value="1"/>
</dbReference>
<sequence length="438" mass="49531">MASPLEQFVHSVRTLSSQGNFRDLCELLCKSTDILIKNGQHLDAVLECLQQHSLGMLSVLIIKLSLPPPSPASNTNQTQPADYQEIRFTQVQEFISSCVAEQIRYAPDVFAELCHMVTQQLVEAKSPMRGIELISIAIKKLQTSDSHLTLVHADLCQLCLLAKCFKPALKFLDIDITSISIQEGVQFDAKYFLLYYYYGGMIYAAVKNYERALYMFEVVISTPAMAVSHIMLEAYKKYILISLILHGKVLPIPKYVSQVVGRFIKPLSQAYHELANVYATNSTEELRQIVTKYAETFTRDDNMGLTKQVVASLYKKNIQRLTKTFLTLSLSDVASRVQLNGPAEAEKYVLHMIEDGEIFAAINQKDGMVIFHDDPEKYNSPAMLCRLEDEMTLCTELDRRIQKMEEEILVNPQYVKKSCGATEEDITSGQATKISYLM</sequence>
<dbReference type="FunFam" id="1.25.40.570:FF:000008">
    <property type="entry name" value="COP9 signalosome complex subunit 3"/>
    <property type="match status" value="1"/>
</dbReference>
<comment type="subcellular location">
    <subcellularLocation>
        <location evidence="2">Cytoplasm</location>
    </subcellularLocation>
    <subcellularLocation>
        <location evidence="1">Nucleus</location>
    </subcellularLocation>
</comment>
<evidence type="ECO:0000313" key="9">
    <source>
        <dbReference type="EMBL" id="CAH1398289.1"/>
    </source>
</evidence>
<dbReference type="EMBL" id="OV725080">
    <property type="protein sequence ID" value="CAH1398289.1"/>
    <property type="molecule type" value="Genomic_DNA"/>
</dbReference>
<evidence type="ECO:0000256" key="4">
    <source>
        <dbReference type="ARBA" id="ARBA00014878"/>
    </source>
</evidence>
<keyword evidence="7" id="KW-0539">Nucleus</keyword>
<evidence type="ECO:0000313" key="10">
    <source>
        <dbReference type="Proteomes" id="UP001152798"/>
    </source>
</evidence>
<dbReference type="GO" id="GO:0005737">
    <property type="term" value="C:cytoplasm"/>
    <property type="evidence" value="ECO:0007669"/>
    <property type="project" value="UniProtKB-SubCell"/>
</dbReference>
<keyword evidence="5" id="KW-0963">Cytoplasm</keyword>
<keyword evidence="6" id="KW-0736">Signalosome</keyword>
<dbReference type="InterPro" id="IPR036390">
    <property type="entry name" value="WH_DNA-bd_sf"/>
</dbReference>
<evidence type="ECO:0000256" key="7">
    <source>
        <dbReference type="ARBA" id="ARBA00023242"/>
    </source>
</evidence>
<dbReference type="GO" id="GO:0006511">
    <property type="term" value="P:ubiquitin-dependent protein catabolic process"/>
    <property type="evidence" value="ECO:0007669"/>
    <property type="project" value="TreeGrafter"/>
</dbReference>
<dbReference type="InterPro" id="IPR055089">
    <property type="entry name" value="COP9_N"/>
</dbReference>
<name>A0A9P0MM45_NEZVI</name>
<protein>
    <recommendedName>
        <fullName evidence="4">COP9 signalosome complex subunit 3</fullName>
    </recommendedName>
</protein>
<evidence type="ECO:0000256" key="6">
    <source>
        <dbReference type="ARBA" id="ARBA00022790"/>
    </source>
</evidence>
<dbReference type="OrthoDB" id="29061at2759"/>
<dbReference type="PROSITE" id="PS50250">
    <property type="entry name" value="PCI"/>
    <property type="match status" value="1"/>
</dbReference>
<dbReference type="Pfam" id="PF01399">
    <property type="entry name" value="PCI"/>
    <property type="match status" value="1"/>
</dbReference>
<proteinExistence type="inferred from homology"/>
<dbReference type="Pfam" id="PF22788">
    <property type="entry name" value="COP9_hel_rpt"/>
    <property type="match status" value="1"/>
</dbReference>
<reference evidence="9" key="1">
    <citation type="submission" date="2022-01" db="EMBL/GenBank/DDBJ databases">
        <authorList>
            <person name="King R."/>
        </authorList>
    </citation>
    <scope>NUCLEOTIDE SEQUENCE</scope>
</reference>
<organism evidence="9 10">
    <name type="scientific">Nezara viridula</name>
    <name type="common">Southern green stink bug</name>
    <name type="synonym">Cimex viridulus</name>
    <dbReference type="NCBI Taxonomy" id="85310"/>
    <lineage>
        <taxon>Eukaryota</taxon>
        <taxon>Metazoa</taxon>
        <taxon>Ecdysozoa</taxon>
        <taxon>Arthropoda</taxon>
        <taxon>Hexapoda</taxon>
        <taxon>Insecta</taxon>
        <taxon>Pterygota</taxon>
        <taxon>Neoptera</taxon>
        <taxon>Paraneoptera</taxon>
        <taxon>Hemiptera</taxon>
        <taxon>Heteroptera</taxon>
        <taxon>Panheteroptera</taxon>
        <taxon>Pentatomomorpha</taxon>
        <taxon>Pentatomoidea</taxon>
        <taxon>Pentatomidae</taxon>
        <taxon>Pentatominae</taxon>
        <taxon>Nezara</taxon>
    </lineage>
</organism>
<dbReference type="PANTHER" id="PTHR10758:SF1">
    <property type="entry name" value="COP9 SIGNALOSOME COMPLEX SUBUNIT 3"/>
    <property type="match status" value="1"/>
</dbReference>
<dbReference type="SMART" id="SM00088">
    <property type="entry name" value="PINT"/>
    <property type="match status" value="1"/>
</dbReference>
<dbReference type="PANTHER" id="PTHR10758">
    <property type="entry name" value="26S PROTEASOME NON-ATPASE REGULATORY SUBUNIT 3/COP9 SIGNALOSOME COMPLEX SUBUNIT 3"/>
    <property type="match status" value="1"/>
</dbReference>
<dbReference type="InterPro" id="IPR050756">
    <property type="entry name" value="CSN3"/>
</dbReference>
<dbReference type="InterPro" id="IPR000717">
    <property type="entry name" value="PCI_dom"/>
</dbReference>
<dbReference type="Proteomes" id="UP001152798">
    <property type="component" value="Chromosome 4"/>
</dbReference>
<dbReference type="GO" id="GO:0008180">
    <property type="term" value="C:COP9 signalosome"/>
    <property type="evidence" value="ECO:0007669"/>
    <property type="project" value="UniProtKB-KW"/>
</dbReference>
<evidence type="ECO:0000256" key="2">
    <source>
        <dbReference type="ARBA" id="ARBA00004496"/>
    </source>
</evidence>